<feature type="disulfide bond" evidence="6">
    <location>
        <begin position="78"/>
        <end position="114"/>
    </location>
</feature>
<dbReference type="InterPro" id="IPR036383">
    <property type="entry name" value="TSP1_rpt_sf"/>
</dbReference>
<dbReference type="AlphaFoldDB" id="A0A1D1VBI9"/>
<dbReference type="FunFam" id="2.20.100.10:FF:000005">
    <property type="entry name" value="ADAM metallopeptidase with thrombospondin type 1 motif 9"/>
    <property type="match status" value="2"/>
</dbReference>
<feature type="compositionally biased region" description="Basic and acidic residues" evidence="7">
    <location>
        <begin position="881"/>
        <end position="892"/>
    </location>
</feature>
<keyword evidence="4" id="KW-0677">Repeat</keyword>
<dbReference type="PROSITE" id="PS50835">
    <property type="entry name" value="IG_LIKE"/>
    <property type="match status" value="1"/>
</dbReference>
<dbReference type="PROSITE" id="PS50900">
    <property type="entry name" value="PLAC"/>
    <property type="match status" value="1"/>
</dbReference>
<evidence type="ECO:0000256" key="7">
    <source>
        <dbReference type="SAM" id="MobiDB-lite"/>
    </source>
</evidence>
<dbReference type="InterPro" id="IPR045371">
    <property type="entry name" value="ADAMTS_CR_3"/>
</dbReference>
<dbReference type="PANTHER" id="PTHR13723:SF313">
    <property type="entry name" value="PEPTIDASE M12B DOMAIN-CONTAINING PROTEIN"/>
    <property type="match status" value="1"/>
</dbReference>
<feature type="signal peptide" evidence="8">
    <location>
        <begin position="1"/>
        <end position="32"/>
    </location>
</feature>
<feature type="disulfide bond" evidence="6">
    <location>
        <begin position="74"/>
        <end position="109"/>
    </location>
</feature>
<dbReference type="InterPro" id="IPR010909">
    <property type="entry name" value="PLAC"/>
</dbReference>
<dbReference type="GO" id="GO:0030198">
    <property type="term" value="P:extracellular matrix organization"/>
    <property type="evidence" value="ECO:0007669"/>
    <property type="project" value="InterPro"/>
</dbReference>
<reference evidence="11 12" key="1">
    <citation type="journal article" date="2016" name="Nat. Commun.">
        <title>Extremotolerant tardigrade genome and improved radiotolerance of human cultured cells by tardigrade-unique protein.</title>
        <authorList>
            <person name="Hashimoto T."/>
            <person name="Horikawa D.D."/>
            <person name="Saito Y."/>
            <person name="Kuwahara H."/>
            <person name="Kozuka-Hata H."/>
            <person name="Shin-I T."/>
            <person name="Minakuchi Y."/>
            <person name="Ohishi K."/>
            <person name="Motoyama A."/>
            <person name="Aizu T."/>
            <person name="Enomoto A."/>
            <person name="Kondo K."/>
            <person name="Tanaka S."/>
            <person name="Hara Y."/>
            <person name="Koshikawa S."/>
            <person name="Sagara H."/>
            <person name="Miura T."/>
            <person name="Yokobori S."/>
            <person name="Miyagawa K."/>
            <person name="Suzuki Y."/>
            <person name="Kubo T."/>
            <person name="Oyama M."/>
            <person name="Kohara Y."/>
            <person name="Fujiyama A."/>
            <person name="Arakawa K."/>
            <person name="Katayama T."/>
            <person name="Toyoda A."/>
            <person name="Kunieda T."/>
        </authorList>
    </citation>
    <scope>NUCLEOTIDE SEQUENCE [LARGE SCALE GENOMIC DNA]</scope>
    <source>
        <strain evidence="11 12">YOKOZUNA-1</strain>
    </source>
</reference>
<feature type="disulfide bond" evidence="6">
    <location>
        <begin position="89"/>
        <end position="97"/>
    </location>
</feature>
<evidence type="ECO:0000256" key="1">
    <source>
        <dbReference type="ARBA" id="ARBA00004613"/>
    </source>
</evidence>
<dbReference type="GO" id="GO:0031012">
    <property type="term" value="C:extracellular matrix"/>
    <property type="evidence" value="ECO:0007669"/>
    <property type="project" value="TreeGrafter"/>
</dbReference>
<dbReference type="Gene3D" id="2.60.40.10">
    <property type="entry name" value="Immunoglobulins"/>
    <property type="match status" value="1"/>
</dbReference>
<dbReference type="InterPro" id="IPR007110">
    <property type="entry name" value="Ig-like_dom"/>
</dbReference>
<dbReference type="Pfam" id="PF07679">
    <property type="entry name" value="I-set"/>
    <property type="match status" value="1"/>
</dbReference>
<evidence type="ECO:0008006" key="13">
    <source>
        <dbReference type="Google" id="ProtNLM"/>
    </source>
</evidence>
<dbReference type="OrthoDB" id="6409448at2759"/>
<name>A0A1D1VBI9_RAMVA</name>
<proteinExistence type="predicted"/>
<evidence type="ECO:0000256" key="5">
    <source>
        <dbReference type="ARBA" id="ARBA00023157"/>
    </source>
</evidence>
<dbReference type="STRING" id="947166.A0A1D1VBI9"/>
<gene>
    <name evidence="11" type="primary">RvY_08729-1</name>
    <name evidence="11" type="synonym">RvY_08729.1</name>
    <name evidence="11" type="ORF">RvY_08729</name>
</gene>
<dbReference type="PANTHER" id="PTHR13723">
    <property type="entry name" value="ADAMTS A DISINTEGRIN AND METALLOPROTEASE WITH THROMBOSPONDIN MOTIFS PROTEASE"/>
    <property type="match status" value="1"/>
</dbReference>
<dbReference type="PROSITE" id="PS50092">
    <property type="entry name" value="TSP1"/>
    <property type="match status" value="9"/>
</dbReference>
<dbReference type="GO" id="GO:0005576">
    <property type="term" value="C:extracellular region"/>
    <property type="evidence" value="ECO:0007669"/>
    <property type="project" value="UniProtKB-SubCell"/>
</dbReference>
<dbReference type="InterPro" id="IPR013783">
    <property type="entry name" value="Ig-like_fold"/>
</dbReference>
<evidence type="ECO:0000259" key="9">
    <source>
        <dbReference type="PROSITE" id="PS50835"/>
    </source>
</evidence>
<dbReference type="SUPFAM" id="SSF82895">
    <property type="entry name" value="TSP-1 type 1 repeat"/>
    <property type="match status" value="10"/>
</dbReference>
<dbReference type="SMART" id="SM00209">
    <property type="entry name" value="TSP1"/>
    <property type="match status" value="10"/>
</dbReference>
<dbReference type="SMART" id="SM00408">
    <property type="entry name" value="IGc2"/>
    <property type="match status" value="1"/>
</dbReference>
<dbReference type="GO" id="GO:0006508">
    <property type="term" value="P:proteolysis"/>
    <property type="evidence" value="ECO:0007669"/>
    <property type="project" value="TreeGrafter"/>
</dbReference>
<dbReference type="Pfam" id="PF19236">
    <property type="entry name" value="ADAMTS_CR_3"/>
    <property type="match status" value="1"/>
</dbReference>
<feature type="domain" description="PLAC" evidence="10">
    <location>
        <begin position="1241"/>
        <end position="1277"/>
    </location>
</feature>
<keyword evidence="3 8" id="KW-0732">Signal</keyword>
<comment type="caution">
    <text evidence="11">The sequence shown here is derived from an EMBL/GenBank/DDBJ whole genome shotgun (WGS) entry which is preliminary data.</text>
</comment>
<feature type="region of interest" description="Disordered" evidence="7">
    <location>
        <begin position="881"/>
        <end position="900"/>
    </location>
</feature>
<dbReference type="PRINTS" id="PR01857">
    <property type="entry name" value="ADAMTSFAMILY"/>
</dbReference>
<dbReference type="InterPro" id="IPR013098">
    <property type="entry name" value="Ig_I-set"/>
</dbReference>
<evidence type="ECO:0000256" key="2">
    <source>
        <dbReference type="ARBA" id="ARBA00022525"/>
    </source>
</evidence>
<evidence type="ECO:0000259" key="10">
    <source>
        <dbReference type="PROSITE" id="PS50900"/>
    </source>
</evidence>
<evidence type="ECO:0000313" key="11">
    <source>
        <dbReference type="EMBL" id="GAU97432.1"/>
    </source>
</evidence>
<dbReference type="Gene3D" id="2.20.100.10">
    <property type="entry name" value="Thrombospondin type-1 (TSP1) repeat"/>
    <property type="match status" value="9"/>
</dbReference>
<dbReference type="Pfam" id="PF19030">
    <property type="entry name" value="TSP1_ADAMTS"/>
    <property type="match status" value="9"/>
</dbReference>
<dbReference type="InterPro" id="IPR000884">
    <property type="entry name" value="TSP1_rpt"/>
</dbReference>
<dbReference type="GO" id="GO:0004222">
    <property type="term" value="F:metalloendopeptidase activity"/>
    <property type="evidence" value="ECO:0007669"/>
    <property type="project" value="TreeGrafter"/>
</dbReference>
<keyword evidence="12" id="KW-1185">Reference proteome</keyword>
<evidence type="ECO:0000256" key="8">
    <source>
        <dbReference type="SAM" id="SignalP"/>
    </source>
</evidence>
<dbReference type="InterPro" id="IPR036179">
    <property type="entry name" value="Ig-like_dom_sf"/>
</dbReference>
<dbReference type="SMART" id="SM00409">
    <property type="entry name" value="IG"/>
    <property type="match status" value="1"/>
</dbReference>
<dbReference type="InterPro" id="IPR050439">
    <property type="entry name" value="ADAMTS_ADAMTS-like"/>
</dbReference>
<evidence type="ECO:0000313" key="12">
    <source>
        <dbReference type="Proteomes" id="UP000186922"/>
    </source>
</evidence>
<dbReference type="EMBL" id="BDGG01000004">
    <property type="protein sequence ID" value="GAU97432.1"/>
    <property type="molecule type" value="Genomic_DNA"/>
</dbReference>
<keyword evidence="5 6" id="KW-1015">Disulfide bond</keyword>
<dbReference type="InterPro" id="IPR003598">
    <property type="entry name" value="Ig_sub2"/>
</dbReference>
<evidence type="ECO:0000256" key="3">
    <source>
        <dbReference type="ARBA" id="ARBA00022729"/>
    </source>
</evidence>
<dbReference type="Pfam" id="PF00090">
    <property type="entry name" value="TSP_1"/>
    <property type="match status" value="1"/>
</dbReference>
<comment type="subcellular location">
    <subcellularLocation>
        <location evidence="1">Secreted</location>
    </subcellularLocation>
</comment>
<feature type="chain" id="PRO_5008898235" description="PLAC domain-containing protein" evidence="8">
    <location>
        <begin position="33"/>
        <end position="1277"/>
    </location>
</feature>
<keyword evidence="2" id="KW-0964">Secreted</keyword>
<feature type="domain" description="Ig-like" evidence="9">
    <location>
        <begin position="767"/>
        <end position="871"/>
    </location>
</feature>
<accession>A0A1D1VBI9</accession>
<evidence type="ECO:0000256" key="4">
    <source>
        <dbReference type="ARBA" id="ARBA00022737"/>
    </source>
</evidence>
<organism evidence="11 12">
    <name type="scientific">Ramazzottius varieornatus</name>
    <name type="common">Water bear</name>
    <name type="synonym">Tardigrade</name>
    <dbReference type="NCBI Taxonomy" id="947166"/>
    <lineage>
        <taxon>Eukaryota</taxon>
        <taxon>Metazoa</taxon>
        <taxon>Ecdysozoa</taxon>
        <taxon>Tardigrada</taxon>
        <taxon>Eutardigrada</taxon>
        <taxon>Parachela</taxon>
        <taxon>Hypsibioidea</taxon>
        <taxon>Ramazzottiidae</taxon>
        <taxon>Ramazzottius</taxon>
    </lineage>
</organism>
<evidence type="ECO:0000256" key="6">
    <source>
        <dbReference type="PIRSR" id="PIRSR613273-3"/>
    </source>
</evidence>
<dbReference type="InterPro" id="IPR003599">
    <property type="entry name" value="Ig_sub"/>
</dbReference>
<dbReference type="InterPro" id="IPR013273">
    <property type="entry name" value="ADAMTS/ADAMTS-like"/>
</dbReference>
<sequence length="1277" mass="140461">MQGSARAHNSPPSRIIGFLLLYFLLCVSVAQAMIFASPSTLDKRLTSAPSTDTWLDNGNDSDGEWSEWSEWSECSRTCDGGAAFQQRICPEKDKETCQKEGPSVRYKLCNIQPCTEQDKKLDFRLQQCRAYNPIPFKGQLYNWRPYLQAKNPCALTCTVEDGSFYRQLAPKVLDGTRCRNGSLDMCVNGVCTPVGCDLVLGSKQSLDACGVCGGDGSLCGQAKQYKWQDGTFSDCSRPCGGGYQSSRAVCVGVKTSLPVDEALCDNDSRPATQLRECNKHSCHSSGTTKNHRGLYQWSSDGWGPCTRQCGGGQQARRVSCLQVMSNGTRQAVSDFLCRTETQPVTQRTCHNFPCPQWQTSSWSTCSATCGHGTQVRTVKCLDHKGYDNPTLCSVADKPTDRKICQDSKKCPERDDPTATNNDWLLDGPHSEQALPLVASLDIDYGKWGVNTGQIDEAAMKYEETPMFSVGAWSPCSASCGHGFRQRSVECKLYIKFSNKLVQLPDSECSDTKPLEKEPCTRHACNATSFNEATSENLPEERGTKPEVSSTFSEAVEVTYSWHYAGYSPCSKSCLGGHRYAMIQCFRDHDQSPVDEDLCQNSRKPPELKQKCNEVPCPPRWNISDFSPCSQSCGGGTQERTVQCVQEFGSSANDVLTMPMDSCPYPPPRSQVPCNPLDCPAKWEAGPWSACSKTCGKGIMQRTLVCSQRMASGQDRYVPMDEADQICSKPKLSALKSCSNKVACAPSTAVAGQKELDRKQALDGLAQPVTLSLDRQTGRNKGKANKIKVGGSAVLYEGTDLRLKCPITVTPGMPRPTVKWLKDGRILSYSKSLKAHIKMSNLGAVKIRSLRNSDSGTYTCIAGRVRESIHLTVLPRSDFDRAHSSNNHDHETPALRNTSRPLFMTNTGSHIQRFYANSTDALRILQTVSQKTTLPPLSSNSVVDSEYLPVTEAVSDSAYGRYTELTNSLEQPNMVGPGVDFDIFSTTRLPTEAEDKDFQSGRQAILARILQLFGLPLTDGNDFPDQNWASNEVGGGTELILNVNLKDVSPEPLTVRVGWLTGNWSMCSKSCGGSGLQVREVECQAGVDGREKQTVPHTFCLEAGLRPPSTTQPCGSVECPQWRTTSWQNCENSECFGLDTAVQRRQVTCAFLNGSSIADDQCTSAGLARPRDGRDCINYKCKAVWTTGPWSQCTTTCGHGGIRSRLLKCVWFGSTRPAGNMCRSIERPSVTETCPKTAECLAEPECKDHFKYCSYANSLKLCRQKAYRLRCCQTCKIH</sequence>
<protein>
    <recommendedName>
        <fullName evidence="13">PLAC domain-containing protein</fullName>
    </recommendedName>
</protein>
<dbReference type="SUPFAM" id="SSF48726">
    <property type="entry name" value="Immunoglobulin"/>
    <property type="match status" value="1"/>
</dbReference>
<dbReference type="Proteomes" id="UP000186922">
    <property type="component" value="Unassembled WGS sequence"/>
</dbReference>